<feature type="transmembrane region" description="Helical" evidence="1">
    <location>
        <begin position="225"/>
        <end position="247"/>
    </location>
</feature>
<feature type="transmembrane region" description="Helical" evidence="1">
    <location>
        <begin position="395"/>
        <end position="414"/>
    </location>
</feature>
<proteinExistence type="predicted"/>
<keyword evidence="1" id="KW-1133">Transmembrane helix</keyword>
<feature type="transmembrane region" description="Helical" evidence="1">
    <location>
        <begin position="141"/>
        <end position="160"/>
    </location>
</feature>
<evidence type="ECO:0000313" key="4">
    <source>
        <dbReference type="Proteomes" id="UP000186456"/>
    </source>
</evidence>
<dbReference type="GO" id="GO:0016747">
    <property type="term" value="F:acyltransferase activity, transferring groups other than amino-acyl groups"/>
    <property type="evidence" value="ECO:0007669"/>
    <property type="project" value="InterPro"/>
</dbReference>
<feature type="transmembrane region" description="Helical" evidence="1">
    <location>
        <begin position="65"/>
        <end position="88"/>
    </location>
</feature>
<feature type="transmembrane region" description="Helical" evidence="1">
    <location>
        <begin position="21"/>
        <end position="40"/>
    </location>
</feature>
<keyword evidence="1" id="KW-0812">Transmembrane</keyword>
<feature type="transmembrane region" description="Helical" evidence="1">
    <location>
        <begin position="195"/>
        <end position="213"/>
    </location>
</feature>
<name>A0A1H0M990_MICTS</name>
<feature type="transmembrane region" description="Helical" evidence="1">
    <location>
        <begin position="172"/>
        <end position="189"/>
    </location>
</feature>
<gene>
    <name evidence="3" type="ORF">SAMN04487788_0794</name>
</gene>
<keyword evidence="3" id="KW-0012">Acyltransferase</keyword>
<feature type="transmembrane region" description="Helical" evidence="1">
    <location>
        <begin position="109"/>
        <end position="129"/>
    </location>
</feature>
<dbReference type="RefSeq" id="WP_074694507.1">
    <property type="nucleotide sequence ID" value="NZ_FNJN01000002.1"/>
</dbReference>
<dbReference type="Pfam" id="PF01757">
    <property type="entry name" value="Acyl_transf_3"/>
    <property type="match status" value="1"/>
</dbReference>
<sequence length="420" mass="44849">MRTELSPSTPDVSRRDLTLDLARVTAVCFVVVVHLLQVGVGRGPDGAIVTSRPAEIQPWFDTATWFGQIMPLFFVVGGFASAAGWATWTSRGGDARGFIRSRALRLAQPALPLFLVVAAVLVVAALVGVDPSLVDAAVVGVGMPLWFLAAYLLCQAVVPLTTHWHEVAPRRTVAMLLVAVIAVDALRFASGVQELGYVNLLFVWPLIQQLGYWYRDGWFDHRSSLSLLGLAAGSYLVVGAVVIWGPYSNNMLANLNPPTLPLVLFGLAQACLLRLAKPLLTALMRTKAAQAVVFVIGSRLMTVYLWHLPVILIVSGVALLIPGAAPTPASPEWWATRPLVFAATAVVLWLLSLVLVRFEALGELPPPPGAVVLAIAWVCAFLPPFAVTLEGMNTVLAVSGAVLSAVSVILLRAGRRRAAG</sequence>
<evidence type="ECO:0000259" key="2">
    <source>
        <dbReference type="Pfam" id="PF01757"/>
    </source>
</evidence>
<dbReference type="Proteomes" id="UP000186456">
    <property type="component" value="Unassembled WGS sequence"/>
</dbReference>
<organism evidence="3 4">
    <name type="scientific">Microbacterium testaceum (strain StLB037)</name>
    <dbReference type="NCBI Taxonomy" id="979556"/>
    <lineage>
        <taxon>Bacteria</taxon>
        <taxon>Bacillati</taxon>
        <taxon>Actinomycetota</taxon>
        <taxon>Actinomycetes</taxon>
        <taxon>Micrococcales</taxon>
        <taxon>Microbacteriaceae</taxon>
        <taxon>Microbacterium</taxon>
    </lineage>
</organism>
<feature type="transmembrane region" description="Helical" evidence="1">
    <location>
        <begin position="288"/>
        <end position="319"/>
    </location>
</feature>
<keyword evidence="1" id="KW-0472">Membrane</keyword>
<dbReference type="InterPro" id="IPR002656">
    <property type="entry name" value="Acyl_transf_3_dom"/>
</dbReference>
<feature type="transmembrane region" description="Helical" evidence="1">
    <location>
        <begin position="339"/>
        <end position="358"/>
    </location>
</feature>
<evidence type="ECO:0000256" key="1">
    <source>
        <dbReference type="SAM" id="Phobius"/>
    </source>
</evidence>
<evidence type="ECO:0000313" key="3">
    <source>
        <dbReference type="EMBL" id="SDO76776.1"/>
    </source>
</evidence>
<feature type="transmembrane region" description="Helical" evidence="1">
    <location>
        <begin position="370"/>
        <end position="389"/>
    </location>
</feature>
<dbReference type="AlphaFoldDB" id="A0A1H0M990"/>
<dbReference type="EMBL" id="FNJN01000002">
    <property type="protein sequence ID" value="SDO76776.1"/>
    <property type="molecule type" value="Genomic_DNA"/>
</dbReference>
<protein>
    <submittedName>
        <fullName evidence="3">Acyltransferase family protein</fullName>
    </submittedName>
</protein>
<feature type="transmembrane region" description="Helical" evidence="1">
    <location>
        <begin position="259"/>
        <end position="276"/>
    </location>
</feature>
<keyword evidence="3" id="KW-0808">Transferase</keyword>
<accession>A0A1H0M990</accession>
<feature type="domain" description="Acyltransferase 3" evidence="2">
    <location>
        <begin position="19"/>
        <end position="350"/>
    </location>
</feature>
<reference evidence="3 4" key="1">
    <citation type="submission" date="2016-10" db="EMBL/GenBank/DDBJ databases">
        <authorList>
            <person name="de Groot N.N."/>
        </authorList>
    </citation>
    <scope>NUCLEOTIDE SEQUENCE [LARGE SCALE GENOMIC DNA]</scope>
    <source>
        <strain evidence="3 4">StLB037</strain>
    </source>
</reference>